<sequence length="776" mass="87416">MSWLNFNLVPYIAHLCILPDTQVATQQGVQTRDLISYLSSISCWVKRHKVTVYALKRDQMKGFDYLSPQGMYDAVSAYGLPSAIIDLDHAAQTDTKCYIRTAYGTTEPILISGLTKQGGSLSPVKSTLTTSLGHHYLNDLSANNPATLIISTANGMKGDPHLVDDHLSCKVVMVEVTDDSYLFARSLAALQRNTLAMEHFHITTHRVALRSNELEFLRTLVDNPHTHYKELKEFIQHFTFPKFLRCPPITLLRKILKQNVVSKAHALISLQPIKRADADKLDKMLKTLMHRESGMPFEPNPDVLTLPTEFHGLDIPSISYVNNAVAVNGLHRDLNHPIASYRTVARITLTDWTCTINNCIDPLDSRSLSRTFPLHAGRIPYSWIVAQDVMASSTPTLALKRTDLPDILPGTMSLSHALKTIAQHLLDRLVPAGNALWSLRSKNITRILDVGQWHLQMDGKWSFKTHQRPATGFIFNDKSVTAAVTGPRTLVLRIDGHNILILHGELVGIILALTLSDLAVPSTLYTDHLNSVHIINDSKTVIDQAPRLRTLNGRSYYRWILALTTNNPLRISYTPGHSDEVSLPARLNYEADHYASSAQWQPREILSAPIPPFFMDEYTFYSHDDGWTESNIMTYLHKSRSLSTSQALASGHQLRMTLHLYDPRPPPEFPYTHAYSAYSVLVQLYVRSGQLPTADLLHSCKLLPDACCRMGCDAIEDAHHIFVHCMRYDEWRASAAVELQKRALPKLIEKEFEEVECIDFLAEAKLLHHHPSMNSF</sequence>
<protein>
    <submittedName>
        <fullName evidence="1">Uncharacterized protein</fullName>
    </submittedName>
</protein>
<dbReference type="EMBL" id="JARIHO010000023">
    <property type="protein sequence ID" value="KAJ7343258.1"/>
    <property type="molecule type" value="Genomic_DNA"/>
</dbReference>
<proteinExistence type="predicted"/>
<evidence type="ECO:0000313" key="1">
    <source>
        <dbReference type="EMBL" id="KAJ7343258.1"/>
    </source>
</evidence>
<name>A0AAD6ZWW7_9AGAR</name>
<keyword evidence="2" id="KW-1185">Reference proteome</keyword>
<dbReference type="AlphaFoldDB" id="A0AAD6ZWW7"/>
<accession>A0AAD6ZWW7</accession>
<evidence type="ECO:0000313" key="2">
    <source>
        <dbReference type="Proteomes" id="UP001218218"/>
    </source>
</evidence>
<organism evidence="1 2">
    <name type="scientific">Mycena albidolilacea</name>
    <dbReference type="NCBI Taxonomy" id="1033008"/>
    <lineage>
        <taxon>Eukaryota</taxon>
        <taxon>Fungi</taxon>
        <taxon>Dikarya</taxon>
        <taxon>Basidiomycota</taxon>
        <taxon>Agaricomycotina</taxon>
        <taxon>Agaricomycetes</taxon>
        <taxon>Agaricomycetidae</taxon>
        <taxon>Agaricales</taxon>
        <taxon>Marasmiineae</taxon>
        <taxon>Mycenaceae</taxon>
        <taxon>Mycena</taxon>
    </lineage>
</organism>
<dbReference type="InterPro" id="IPR012337">
    <property type="entry name" value="RNaseH-like_sf"/>
</dbReference>
<dbReference type="Proteomes" id="UP001218218">
    <property type="component" value="Unassembled WGS sequence"/>
</dbReference>
<comment type="caution">
    <text evidence="1">The sequence shown here is derived from an EMBL/GenBank/DDBJ whole genome shotgun (WGS) entry which is preliminary data.</text>
</comment>
<gene>
    <name evidence="1" type="ORF">DFH08DRAFT_702295</name>
</gene>
<dbReference type="SUPFAM" id="SSF53098">
    <property type="entry name" value="Ribonuclease H-like"/>
    <property type="match status" value="1"/>
</dbReference>
<reference evidence="1" key="1">
    <citation type="submission" date="2023-03" db="EMBL/GenBank/DDBJ databases">
        <title>Massive genome expansion in bonnet fungi (Mycena s.s.) driven by repeated elements and novel gene families across ecological guilds.</title>
        <authorList>
            <consortium name="Lawrence Berkeley National Laboratory"/>
            <person name="Harder C.B."/>
            <person name="Miyauchi S."/>
            <person name="Viragh M."/>
            <person name="Kuo A."/>
            <person name="Thoen E."/>
            <person name="Andreopoulos B."/>
            <person name="Lu D."/>
            <person name="Skrede I."/>
            <person name="Drula E."/>
            <person name="Henrissat B."/>
            <person name="Morin E."/>
            <person name="Kohler A."/>
            <person name="Barry K."/>
            <person name="LaButti K."/>
            <person name="Morin E."/>
            <person name="Salamov A."/>
            <person name="Lipzen A."/>
            <person name="Mereny Z."/>
            <person name="Hegedus B."/>
            <person name="Baldrian P."/>
            <person name="Stursova M."/>
            <person name="Weitz H."/>
            <person name="Taylor A."/>
            <person name="Grigoriev I.V."/>
            <person name="Nagy L.G."/>
            <person name="Martin F."/>
            <person name="Kauserud H."/>
        </authorList>
    </citation>
    <scope>NUCLEOTIDE SEQUENCE</scope>
    <source>
        <strain evidence="1">CBHHK002</strain>
    </source>
</reference>